<dbReference type="AlphaFoldDB" id="A0A0E9TBJ2"/>
<sequence>MRRGLWIFSLIPFTVMYERCS</sequence>
<dbReference type="EMBL" id="GBXM01058332">
    <property type="protein sequence ID" value="JAH50245.1"/>
    <property type="molecule type" value="Transcribed_RNA"/>
</dbReference>
<name>A0A0E9TBJ2_ANGAN</name>
<protein>
    <submittedName>
        <fullName evidence="1">Uncharacterized protein</fullName>
    </submittedName>
</protein>
<evidence type="ECO:0000313" key="1">
    <source>
        <dbReference type="EMBL" id="JAH50245.1"/>
    </source>
</evidence>
<reference evidence="1" key="1">
    <citation type="submission" date="2014-11" db="EMBL/GenBank/DDBJ databases">
        <authorList>
            <person name="Amaro Gonzalez C."/>
        </authorList>
    </citation>
    <scope>NUCLEOTIDE SEQUENCE</scope>
</reference>
<proteinExistence type="predicted"/>
<accession>A0A0E9TBJ2</accession>
<reference evidence="1" key="2">
    <citation type="journal article" date="2015" name="Fish Shellfish Immunol.">
        <title>Early steps in the European eel (Anguilla anguilla)-Vibrio vulnificus interaction in the gills: Role of the RtxA13 toxin.</title>
        <authorList>
            <person name="Callol A."/>
            <person name="Pajuelo D."/>
            <person name="Ebbesson L."/>
            <person name="Teles M."/>
            <person name="MacKenzie S."/>
            <person name="Amaro C."/>
        </authorList>
    </citation>
    <scope>NUCLEOTIDE SEQUENCE</scope>
</reference>
<organism evidence="1">
    <name type="scientific">Anguilla anguilla</name>
    <name type="common">European freshwater eel</name>
    <name type="synonym">Muraena anguilla</name>
    <dbReference type="NCBI Taxonomy" id="7936"/>
    <lineage>
        <taxon>Eukaryota</taxon>
        <taxon>Metazoa</taxon>
        <taxon>Chordata</taxon>
        <taxon>Craniata</taxon>
        <taxon>Vertebrata</taxon>
        <taxon>Euteleostomi</taxon>
        <taxon>Actinopterygii</taxon>
        <taxon>Neopterygii</taxon>
        <taxon>Teleostei</taxon>
        <taxon>Anguilliformes</taxon>
        <taxon>Anguillidae</taxon>
        <taxon>Anguilla</taxon>
    </lineage>
</organism>